<evidence type="ECO:0000259" key="5">
    <source>
        <dbReference type="SMART" id="SM00226"/>
    </source>
</evidence>
<dbReference type="InterPro" id="IPR036196">
    <property type="entry name" value="Ptyr_pPase_sf"/>
</dbReference>
<dbReference type="Proteomes" id="UP000783796">
    <property type="component" value="Unassembled WGS sequence"/>
</dbReference>
<proteinExistence type="inferred from homology"/>
<name>A0A948WW97_9BACT</name>
<dbReference type="FunFam" id="3.40.50.2300:FF:000113">
    <property type="entry name" value="Low molecular weight protein-tyrosine-phosphatase"/>
    <property type="match status" value="1"/>
</dbReference>
<dbReference type="PANTHER" id="PTHR47439:SF1">
    <property type="entry name" value="ACID PHOSPHATASE"/>
    <property type="match status" value="1"/>
</dbReference>
<keyword evidence="2" id="KW-0378">Hydrolase</keyword>
<dbReference type="InterPro" id="IPR023485">
    <property type="entry name" value="Ptyr_pPase"/>
</dbReference>
<evidence type="ECO:0000313" key="6">
    <source>
        <dbReference type="EMBL" id="MBU3838722.1"/>
    </source>
</evidence>
<keyword evidence="3" id="KW-0904">Protein phosphatase</keyword>
<gene>
    <name evidence="6" type="ORF">H9777_10520</name>
</gene>
<organism evidence="6 7">
    <name type="scientific">Candidatus Phocaeicola faecigallinarum</name>
    <dbReference type="NCBI Taxonomy" id="2838732"/>
    <lineage>
        <taxon>Bacteria</taxon>
        <taxon>Pseudomonadati</taxon>
        <taxon>Bacteroidota</taxon>
        <taxon>Bacteroidia</taxon>
        <taxon>Bacteroidales</taxon>
        <taxon>Bacteroidaceae</taxon>
        <taxon>Phocaeicola</taxon>
    </lineage>
</organism>
<reference evidence="6" key="1">
    <citation type="journal article" date="2021" name="PeerJ">
        <title>Extensive microbial diversity within the chicken gut microbiome revealed by metagenomics and culture.</title>
        <authorList>
            <person name="Gilroy R."/>
            <person name="Ravi A."/>
            <person name="Getino M."/>
            <person name="Pursley I."/>
            <person name="Horton D.L."/>
            <person name="Alikhan N.F."/>
            <person name="Baker D."/>
            <person name="Gharbi K."/>
            <person name="Hall N."/>
            <person name="Watson M."/>
            <person name="Adriaenssens E.M."/>
            <person name="Foster-Nyarko E."/>
            <person name="Jarju S."/>
            <person name="Secka A."/>
            <person name="Antonio M."/>
            <person name="Oren A."/>
            <person name="Chaudhuri R.R."/>
            <person name="La Ragione R."/>
            <person name="Hildebrand F."/>
            <person name="Pallen M.J."/>
        </authorList>
    </citation>
    <scope>NUCLEOTIDE SEQUENCE</scope>
    <source>
        <strain evidence="6">G4-2901</strain>
    </source>
</reference>
<feature type="domain" description="Phosphotyrosine protein phosphatase I" evidence="5">
    <location>
        <begin position="1"/>
        <end position="150"/>
    </location>
</feature>
<accession>A0A948WW97</accession>
<feature type="active site" description="Proton donor" evidence="4">
    <location>
        <position position="124"/>
    </location>
</feature>
<feature type="active site" description="Nucleophile" evidence="4">
    <location>
        <position position="13"/>
    </location>
</feature>
<dbReference type="SMART" id="SM00226">
    <property type="entry name" value="LMWPc"/>
    <property type="match status" value="1"/>
</dbReference>
<reference evidence="6" key="2">
    <citation type="submission" date="2021-04" db="EMBL/GenBank/DDBJ databases">
        <authorList>
            <person name="Gilroy R."/>
        </authorList>
    </citation>
    <scope>NUCLEOTIDE SEQUENCE</scope>
    <source>
        <strain evidence="6">G4-2901</strain>
    </source>
</reference>
<comment type="similarity">
    <text evidence="1">Belongs to the low molecular weight phosphotyrosine protein phosphatase family.</text>
</comment>
<dbReference type="PRINTS" id="PR00719">
    <property type="entry name" value="LMWPTPASE"/>
</dbReference>
<dbReference type="Pfam" id="PF01451">
    <property type="entry name" value="LMWPc"/>
    <property type="match status" value="1"/>
</dbReference>
<dbReference type="SUPFAM" id="SSF52788">
    <property type="entry name" value="Phosphotyrosine protein phosphatases I"/>
    <property type="match status" value="1"/>
</dbReference>
<evidence type="ECO:0000256" key="1">
    <source>
        <dbReference type="ARBA" id="ARBA00011063"/>
    </source>
</evidence>
<evidence type="ECO:0000313" key="7">
    <source>
        <dbReference type="Proteomes" id="UP000783796"/>
    </source>
</evidence>
<evidence type="ECO:0000256" key="3">
    <source>
        <dbReference type="ARBA" id="ARBA00022912"/>
    </source>
</evidence>
<protein>
    <submittedName>
        <fullName evidence="6">Low molecular weight phosphotyrosine protein phosphatase</fullName>
    </submittedName>
</protein>
<comment type="caution">
    <text evidence="6">The sequence shown here is derived from an EMBL/GenBank/DDBJ whole genome shotgun (WGS) entry which is preliminary data.</text>
</comment>
<dbReference type="InterPro" id="IPR052995">
    <property type="entry name" value="LMW-PTP"/>
</dbReference>
<evidence type="ECO:0000256" key="4">
    <source>
        <dbReference type="PIRSR" id="PIRSR617867-1"/>
    </source>
</evidence>
<dbReference type="EMBL" id="JAHLFW010000088">
    <property type="protein sequence ID" value="MBU3838722.1"/>
    <property type="molecule type" value="Genomic_DNA"/>
</dbReference>
<dbReference type="PANTHER" id="PTHR47439">
    <property type="entry name" value="LOW MOLECULAR WEIGHT PHOSPHOTYROSINE PROTEIN PHOSPHATASE-RELATED"/>
    <property type="match status" value="1"/>
</dbReference>
<sequence length="157" mass="17945">MKILFVCLGNICRSATADEVMRTLLRKEGLDKEVEVDSAGTSSYHRGELPDERMRMHAARRGYRLTHLSRPVCTDDFYNFDLILGMDDRNIANLRDMAPDIESEKKIGRMTDYCRTKVVDYVPDPYYGGAQGFENVLDILEDACQGLLEEIKKDLSK</sequence>
<evidence type="ECO:0000256" key="2">
    <source>
        <dbReference type="ARBA" id="ARBA00022801"/>
    </source>
</evidence>
<dbReference type="AlphaFoldDB" id="A0A948WW97"/>
<dbReference type="CDD" id="cd16343">
    <property type="entry name" value="LMWPTP"/>
    <property type="match status" value="1"/>
</dbReference>
<dbReference type="InterPro" id="IPR017867">
    <property type="entry name" value="Tyr_phospatase_low_mol_wt"/>
</dbReference>
<dbReference type="Gene3D" id="3.40.50.2300">
    <property type="match status" value="1"/>
</dbReference>
<dbReference type="GO" id="GO:0004725">
    <property type="term" value="F:protein tyrosine phosphatase activity"/>
    <property type="evidence" value="ECO:0007669"/>
    <property type="project" value="InterPro"/>
</dbReference>
<feature type="active site" description="Nucleophile" evidence="4">
    <location>
        <position position="7"/>
    </location>
</feature>